<keyword evidence="7" id="KW-1185">Reference proteome</keyword>
<proteinExistence type="predicted"/>
<keyword evidence="2 5" id="KW-0812">Transmembrane</keyword>
<dbReference type="Gene3D" id="1.20.1530.20">
    <property type="match status" value="1"/>
</dbReference>
<feature type="transmembrane region" description="Helical" evidence="5">
    <location>
        <begin position="92"/>
        <end position="117"/>
    </location>
</feature>
<keyword evidence="3 5" id="KW-1133">Transmembrane helix</keyword>
<evidence type="ECO:0000313" key="7">
    <source>
        <dbReference type="Proteomes" id="UP000306575"/>
    </source>
</evidence>
<dbReference type="GO" id="GO:0016020">
    <property type="term" value="C:membrane"/>
    <property type="evidence" value="ECO:0007669"/>
    <property type="project" value="UniProtKB-SubCell"/>
</dbReference>
<comment type="caution">
    <text evidence="6">The sequence shown here is derived from an EMBL/GenBank/DDBJ whole genome shotgun (WGS) entry which is preliminary data.</text>
</comment>
<organism evidence="6 7">
    <name type="scientific">Shimia litoralis</name>
    <dbReference type="NCBI Taxonomy" id="420403"/>
    <lineage>
        <taxon>Bacteria</taxon>
        <taxon>Pseudomonadati</taxon>
        <taxon>Pseudomonadota</taxon>
        <taxon>Alphaproteobacteria</taxon>
        <taxon>Rhodobacterales</taxon>
        <taxon>Roseobacteraceae</taxon>
    </lineage>
</organism>
<dbReference type="Pfam" id="PF01758">
    <property type="entry name" value="SBF"/>
    <property type="match status" value="1"/>
</dbReference>
<feature type="transmembrane region" description="Helical" evidence="5">
    <location>
        <begin position="167"/>
        <end position="190"/>
    </location>
</feature>
<dbReference type="InterPro" id="IPR038770">
    <property type="entry name" value="Na+/solute_symporter_sf"/>
</dbReference>
<sequence>MLLDVALPLSLAFIMFSLGYGLTFSDFGRVLAVPKATCVGILSQIVVVPLVAFSCLQLVSLPPELAFGVMILAFCPGGVTSNILTKLAGGTVALSITLTAVVSLLSVLTVPVLIGWASETFLGAAAMDINVTAIALSMFAITAVPVALGLLVRFVASDIAAQTESTVSTVATGLFVVVLLAALATNWQVFISNLSHLGPVLIGMNVVLLVLGVGISRLLGLSGSDGICISIEMGVQNAALGITVAGLVAQTGGIPEFAVPAAVYGITMYLVTLPALVLLKAFFAKT</sequence>
<accession>A0A4U7N9C8</accession>
<evidence type="ECO:0000256" key="4">
    <source>
        <dbReference type="ARBA" id="ARBA00023136"/>
    </source>
</evidence>
<dbReference type="RefSeq" id="WP_138014628.1">
    <property type="nucleotide sequence ID" value="NZ_SULI01000001.1"/>
</dbReference>
<comment type="subcellular location">
    <subcellularLocation>
        <location evidence="1">Membrane</location>
        <topology evidence="1">Multi-pass membrane protein</topology>
    </subcellularLocation>
</comment>
<feature type="transmembrane region" description="Helical" evidence="5">
    <location>
        <begin position="227"/>
        <end position="249"/>
    </location>
</feature>
<dbReference type="AlphaFoldDB" id="A0A4U7N9C8"/>
<feature type="transmembrane region" description="Helical" evidence="5">
    <location>
        <begin position="36"/>
        <end position="59"/>
    </location>
</feature>
<feature type="transmembrane region" description="Helical" evidence="5">
    <location>
        <begin position="129"/>
        <end position="155"/>
    </location>
</feature>
<feature type="transmembrane region" description="Helical" evidence="5">
    <location>
        <begin position="6"/>
        <end position="24"/>
    </location>
</feature>
<dbReference type="PANTHER" id="PTHR10361:SF24">
    <property type="entry name" value="P3 PROTEIN"/>
    <property type="match status" value="1"/>
</dbReference>
<evidence type="ECO:0000256" key="1">
    <source>
        <dbReference type="ARBA" id="ARBA00004141"/>
    </source>
</evidence>
<feature type="transmembrane region" description="Helical" evidence="5">
    <location>
        <begin position="261"/>
        <end position="283"/>
    </location>
</feature>
<dbReference type="Proteomes" id="UP000306575">
    <property type="component" value="Unassembled WGS sequence"/>
</dbReference>
<name>A0A4U7N9C8_9RHOB</name>
<evidence type="ECO:0000256" key="3">
    <source>
        <dbReference type="ARBA" id="ARBA00022989"/>
    </source>
</evidence>
<dbReference type="EMBL" id="SULI01000001">
    <property type="protein sequence ID" value="TKZ22612.1"/>
    <property type="molecule type" value="Genomic_DNA"/>
</dbReference>
<evidence type="ECO:0000256" key="2">
    <source>
        <dbReference type="ARBA" id="ARBA00022692"/>
    </source>
</evidence>
<feature type="transmembrane region" description="Helical" evidence="5">
    <location>
        <begin position="196"/>
        <end position="215"/>
    </location>
</feature>
<protein>
    <submittedName>
        <fullName evidence="6">Bile acid:sodium symporter family protein</fullName>
    </submittedName>
</protein>
<evidence type="ECO:0000313" key="6">
    <source>
        <dbReference type="EMBL" id="TKZ22612.1"/>
    </source>
</evidence>
<dbReference type="OrthoDB" id="9806785at2"/>
<evidence type="ECO:0000256" key="5">
    <source>
        <dbReference type="SAM" id="Phobius"/>
    </source>
</evidence>
<dbReference type="InterPro" id="IPR004710">
    <property type="entry name" value="Bilac:Na_transpt"/>
</dbReference>
<gene>
    <name evidence="6" type="ORF">FAP39_01700</name>
</gene>
<dbReference type="InterPro" id="IPR002657">
    <property type="entry name" value="BilAc:Na_symport/Acr3"/>
</dbReference>
<keyword evidence="4 5" id="KW-0472">Membrane</keyword>
<dbReference type="PANTHER" id="PTHR10361">
    <property type="entry name" value="SODIUM-BILE ACID COTRANSPORTER"/>
    <property type="match status" value="1"/>
</dbReference>
<feature type="transmembrane region" description="Helical" evidence="5">
    <location>
        <begin position="65"/>
        <end position="85"/>
    </location>
</feature>
<reference evidence="6 7" key="1">
    <citation type="submission" date="2019-04" db="EMBL/GenBank/DDBJ databases">
        <title>Genome sequence of Pelagicola litoralis CL-ES2.</title>
        <authorList>
            <person name="Cao J."/>
        </authorList>
    </citation>
    <scope>NUCLEOTIDE SEQUENCE [LARGE SCALE GENOMIC DNA]</scope>
    <source>
        <strain evidence="6 7">CL-ES2</strain>
    </source>
</reference>